<dbReference type="Proteomes" id="UP001295423">
    <property type="component" value="Unassembled WGS sequence"/>
</dbReference>
<protein>
    <submittedName>
        <fullName evidence="2">Uncharacterized protein</fullName>
    </submittedName>
</protein>
<organism evidence="2 3">
    <name type="scientific">Cylindrotheca closterium</name>
    <dbReference type="NCBI Taxonomy" id="2856"/>
    <lineage>
        <taxon>Eukaryota</taxon>
        <taxon>Sar</taxon>
        <taxon>Stramenopiles</taxon>
        <taxon>Ochrophyta</taxon>
        <taxon>Bacillariophyta</taxon>
        <taxon>Bacillariophyceae</taxon>
        <taxon>Bacillariophycidae</taxon>
        <taxon>Bacillariales</taxon>
        <taxon>Bacillariaceae</taxon>
        <taxon>Cylindrotheca</taxon>
    </lineage>
</organism>
<feature type="compositionally biased region" description="Polar residues" evidence="1">
    <location>
        <begin position="40"/>
        <end position="57"/>
    </location>
</feature>
<reference evidence="2" key="1">
    <citation type="submission" date="2023-08" db="EMBL/GenBank/DDBJ databases">
        <authorList>
            <person name="Audoor S."/>
            <person name="Bilcke G."/>
        </authorList>
    </citation>
    <scope>NUCLEOTIDE SEQUENCE</scope>
</reference>
<dbReference type="AlphaFoldDB" id="A0AAD2FGQ7"/>
<evidence type="ECO:0000256" key="1">
    <source>
        <dbReference type="SAM" id="MobiDB-lite"/>
    </source>
</evidence>
<evidence type="ECO:0000313" key="3">
    <source>
        <dbReference type="Proteomes" id="UP001295423"/>
    </source>
</evidence>
<evidence type="ECO:0000313" key="2">
    <source>
        <dbReference type="EMBL" id="CAJ1937584.1"/>
    </source>
</evidence>
<feature type="region of interest" description="Disordered" evidence="1">
    <location>
        <begin position="40"/>
        <end position="75"/>
    </location>
</feature>
<name>A0AAD2FGQ7_9STRA</name>
<sequence>MDTLDTLFAYSQGDTRLDTLESLYNYSREEMNYVGTRRSTIKAQTKAPTSIGSTSTPDTEKEMPKCDDPQRQLADDSRDETAIQEFVETKEPELGVLLTRVTDNLACCTRNIRVSDYMDEAFLEDDFHELVYRPSRRPGALHNALTTSPSYDEGLIKPVLSNITESDEKTVHTLDTTKTKELSTKNIASLYMDYANWSRAFCGDI</sequence>
<proteinExistence type="predicted"/>
<dbReference type="EMBL" id="CAKOGP040000668">
    <property type="protein sequence ID" value="CAJ1937584.1"/>
    <property type="molecule type" value="Genomic_DNA"/>
</dbReference>
<comment type="caution">
    <text evidence="2">The sequence shown here is derived from an EMBL/GenBank/DDBJ whole genome shotgun (WGS) entry which is preliminary data.</text>
</comment>
<gene>
    <name evidence="2" type="ORF">CYCCA115_LOCUS5717</name>
</gene>
<feature type="compositionally biased region" description="Basic and acidic residues" evidence="1">
    <location>
        <begin position="58"/>
        <end position="75"/>
    </location>
</feature>
<keyword evidence="3" id="KW-1185">Reference proteome</keyword>
<accession>A0AAD2FGQ7</accession>